<proteinExistence type="predicted"/>
<dbReference type="InterPro" id="IPR013783">
    <property type="entry name" value="Ig-like_fold"/>
</dbReference>
<dbReference type="Gene3D" id="2.40.10.10">
    <property type="entry name" value="Trypsin-like serine proteases"/>
    <property type="match status" value="2"/>
</dbReference>
<feature type="signal peptide" evidence="1">
    <location>
        <begin position="1"/>
        <end position="22"/>
    </location>
</feature>
<dbReference type="PANTHER" id="PTHR36234">
    <property type="entry name" value="LYSYL ENDOPEPTIDASE"/>
    <property type="match status" value="1"/>
</dbReference>
<dbReference type="Pfam" id="PF22352">
    <property type="entry name" value="K319L-like_PKD"/>
    <property type="match status" value="2"/>
</dbReference>
<dbReference type="SUPFAM" id="SSF49299">
    <property type="entry name" value="PKD domain"/>
    <property type="match status" value="2"/>
</dbReference>
<accession>A0A545T125</accession>
<protein>
    <recommendedName>
        <fullName evidence="2">PKD domain-containing protein</fullName>
    </recommendedName>
</protein>
<dbReference type="InterPro" id="IPR022409">
    <property type="entry name" value="PKD/Chitinase_dom"/>
</dbReference>
<evidence type="ECO:0000256" key="1">
    <source>
        <dbReference type="SAM" id="SignalP"/>
    </source>
</evidence>
<dbReference type="Proteomes" id="UP000317839">
    <property type="component" value="Unassembled WGS sequence"/>
</dbReference>
<dbReference type="InterPro" id="IPR035986">
    <property type="entry name" value="PKD_dom_sf"/>
</dbReference>
<keyword evidence="1" id="KW-0732">Signal</keyword>
<dbReference type="OrthoDB" id="5619888at2"/>
<evidence type="ECO:0000259" key="2">
    <source>
        <dbReference type="PROSITE" id="PS50093"/>
    </source>
</evidence>
<evidence type="ECO:0000313" key="4">
    <source>
        <dbReference type="Proteomes" id="UP000317839"/>
    </source>
</evidence>
<feature type="chain" id="PRO_5021989145" description="PKD domain-containing protein" evidence="1">
    <location>
        <begin position="23"/>
        <end position="911"/>
    </location>
</feature>
<dbReference type="InterPro" id="IPR043504">
    <property type="entry name" value="Peptidase_S1_PA_chymotrypsin"/>
</dbReference>
<dbReference type="CDD" id="cd00146">
    <property type="entry name" value="PKD"/>
    <property type="match status" value="2"/>
</dbReference>
<dbReference type="InterPro" id="IPR000601">
    <property type="entry name" value="PKD_dom"/>
</dbReference>
<dbReference type="SMART" id="SM00089">
    <property type="entry name" value="PKD"/>
    <property type="match status" value="3"/>
</dbReference>
<dbReference type="PANTHER" id="PTHR36234:SF5">
    <property type="entry name" value="LYSYL ENDOPEPTIDASE"/>
    <property type="match status" value="1"/>
</dbReference>
<gene>
    <name evidence="3" type="ORF">FLL45_21545</name>
</gene>
<dbReference type="SUPFAM" id="SSF50494">
    <property type="entry name" value="Trypsin-like serine proteases"/>
    <property type="match status" value="1"/>
</dbReference>
<reference evidence="3 4" key="1">
    <citation type="submission" date="2019-06" db="EMBL/GenBank/DDBJ databases">
        <title>Draft genome of Aliikangiella marina GYP-15.</title>
        <authorList>
            <person name="Wang G."/>
        </authorList>
    </citation>
    <scope>NUCLEOTIDE SEQUENCE [LARGE SCALE GENOMIC DNA]</scope>
    <source>
        <strain evidence="3 4">GYP-15</strain>
    </source>
</reference>
<keyword evidence="4" id="KW-1185">Reference proteome</keyword>
<name>A0A545T125_9GAMM</name>
<dbReference type="InterPro" id="IPR009003">
    <property type="entry name" value="Peptidase_S1_PA"/>
</dbReference>
<dbReference type="RefSeq" id="WP_142944131.1">
    <property type="nucleotide sequence ID" value="NZ_VIKR01000007.1"/>
</dbReference>
<dbReference type="AlphaFoldDB" id="A0A545T125"/>
<sequence length="911" mass="97818">MKLKPLSLLVASALTIATQVQANSFNTIESLSEDDKPISLDLKLSKQIPIAKASKYDLDKLVAQDEIREKEGLPLRFAVPFGNIKNLKDKGIWEKNKNFSTWRLKLSSEQAKSINIGLKNLFLPKGAKLYIYDGDYETILGPYTHKDNKNHKQLWTPVIESNLVTIEFNVPNELKHLLKFDFVSVNQGYRSIQKNELNKSGSCNNDVVCPEADGWRDEIRSVARYTHSGVFLCTGTLINNVLQNRKPYFLTANHCGVDQVNSPSMVFYWNYETSTCQGTPDGSLTQFQNGAAYRSGFEPADSTLVELDTVPPSSFNTHWAGWDNSAAVPASAVGIHHPSGDEKRISFDNDPLTVTFFSQSNVSPNGTHFRVGNWEDGTTEGGSSGSGIWNADKRLVGTLHGGSASCDAPNAPDWYGRLHIQWTGDNSPQTELKHWLDPQNSNTVTLDGIDGCAAPIVSITSSPASAQLNETVNFTSSVSGGTGPYTVEWDFNDDGLVDSTEQNPSFSYGFFHQGNVRLTAIGANNCAGVDTAAITINNGSNEAFPANAEVPQGWSRPSAANETWAVSSDDAFEGSLNLKAGTVTDNQTASIEVTETFDQANSFVSFALKVSSEAGYDFLKFYIDGEEVGEWSGDVDWSTVYYPLTTGTHTLRWSYIKDENVGEGSDTAWIDAVTGIPFTAANEAPSAQVAESSINTVEGTNVTLDASSSTDPEGDTLSFTWTQTAGPSVTLNSSDSATANFDAPAVVQSTTLEFRVTVTDTSNNTDIETVSVIVADEANNQAPTASVAQMMMNANESTTVSLDASSSSDPNGDALTFEWTQTGGIGVTLTGADSATATFSAPEVSSNTTLNFTVTVSDAVGASDTAQVTVTIVDTTEPPPQDNNNSSSGGGALSLLLLLGLLPLTRRSRLK</sequence>
<dbReference type="PROSITE" id="PS50093">
    <property type="entry name" value="PKD"/>
    <property type="match status" value="1"/>
</dbReference>
<comment type="caution">
    <text evidence="3">The sequence shown here is derived from an EMBL/GenBank/DDBJ whole genome shotgun (WGS) entry which is preliminary data.</text>
</comment>
<evidence type="ECO:0000313" key="3">
    <source>
        <dbReference type="EMBL" id="TQV70914.1"/>
    </source>
</evidence>
<dbReference type="Pfam" id="PF00801">
    <property type="entry name" value="PKD"/>
    <property type="match status" value="1"/>
</dbReference>
<feature type="domain" description="PKD" evidence="2">
    <location>
        <begin position="455"/>
        <end position="536"/>
    </location>
</feature>
<organism evidence="3 4">
    <name type="scientific">Aliikangiella marina</name>
    <dbReference type="NCBI Taxonomy" id="1712262"/>
    <lineage>
        <taxon>Bacteria</taxon>
        <taxon>Pseudomonadati</taxon>
        <taxon>Pseudomonadota</taxon>
        <taxon>Gammaproteobacteria</taxon>
        <taxon>Oceanospirillales</taxon>
        <taxon>Pleioneaceae</taxon>
        <taxon>Aliikangiella</taxon>
    </lineage>
</organism>
<dbReference type="Gene3D" id="2.60.40.10">
    <property type="entry name" value="Immunoglobulins"/>
    <property type="match status" value="3"/>
</dbReference>
<dbReference type="EMBL" id="VIKR01000007">
    <property type="protein sequence ID" value="TQV70914.1"/>
    <property type="molecule type" value="Genomic_DNA"/>
</dbReference>